<dbReference type="InterPro" id="IPR032691">
    <property type="entry name" value="Mon2/Sec7/BIG1-like_HUS"/>
</dbReference>
<dbReference type="InterPro" id="IPR000904">
    <property type="entry name" value="Sec7_dom"/>
</dbReference>
<dbReference type="Pfam" id="PF12783">
    <property type="entry name" value="Sec7-like_HUS"/>
    <property type="match status" value="1"/>
</dbReference>
<dbReference type="GO" id="GO:0005085">
    <property type="term" value="F:guanyl-nucleotide exchange factor activity"/>
    <property type="evidence" value="ECO:0007669"/>
    <property type="project" value="InterPro"/>
</dbReference>
<dbReference type="GeneID" id="20811800"/>
<feature type="region of interest" description="Disordered" evidence="1">
    <location>
        <begin position="532"/>
        <end position="561"/>
    </location>
</feature>
<feature type="region of interest" description="Disordered" evidence="1">
    <location>
        <begin position="1325"/>
        <end position="1345"/>
    </location>
</feature>
<sequence>MEVLRSAILSEIQALVHVFRQDYVKLKSTQLQGLASLRVHVYQWTDLADFESQTVLRPFLDIVRNENTTGPLTRTAMESVCTILQAYESSTTSTSGLSMQYALSDVVDAVTQCRFQETDPESDQYVLLMVVRVLDMVMQCRDATRQLHAGTMWHVVESLYGISRSYETQIPSVLRSLATESLHRLMRIVFTPTSSPSSPATSTAASLDTRILAFLVQKVQLHAPPSPSTTTSSSSPAPTPSTTEREILVALELLSTILHVAGGSLAPPLLMYIQDDLCHALLHICRSVSTTSTSTTTTTSSTTIDNNIYQVTSSLSVGMATLPLWRLLWVHLGPHLKWQWEALVLGGIVPVLTTCLNDQDEHHDDRHMRMTWKVEMAQLMVDFLRDPLFVIDGFVTYDCAPNPRANVVAAALDALFFEAIEISGDDEHSETTELACLGVLNALQMLYRRAQLHQQHLSCGDERLPSPETLLAQRQRKQLFQDAITTFNTKPSAGIDLLASSGFLPTPVTPHALATFLRALPRGMDKNTVGQVLGSLGKLPQPESSPRSKTPVTNNQSKPRHDSIEFRAQLRQAYVETFELHQMPLVDALRTFLGAFRLPGEAQQIDRILEAFATHVYAQCRERDLFGCVDVAYLLSFSMIMLNTDLHNANIRADKKMSCADFVKNNVNYGLSNQGTPLPEPFLISIYHNIATNQFRTSDTDPFGPDRWNDLQRLANVEDKANWMTSVARQHHQYDPLVLQVVALRLLDTAPTLIHSSNRRVGDLAMQLVVLTGLVSASLRSAALVDRVVQVLATASTLLDTIDTQETLQGATYTFLNDAVACAATEGLLEVWAQCAFEFRNAAWSRFNAVVCRLREFHVVPRSLLRHRPTYRSADETKAFVLTVRSLARAKRHSSKKSGGGGGYLDSFMSRLFFFSDEPLDQHAASVADNFELRVDDLLLDEDDDVASAQVNNTTTTSSLNRDGLLPLWAAKRLALYYEHMHPLSDASLVSFCHAAWTEIERVVLPPAKSKACTVPKLSPGGAVFLEQLVLQVLGKASPSSLEMAADRLWSHADVVLSCADPFIRGNLQVQDMAFENAVFLVDTLVTGLTTLGESKRLGLLLQLHHHVLIGPVTHAVLRGLVNMPPHVEHVHWVQLLAPVQQPAWIPEVMELLDKWMRTLLLVDVADQLDVTALINVVFTWGVFPVQAEAAAAAQALKYAVQLFHHQSTTPLVALWIVGGVLALRCHPTAAVRANSTLALAQCLLEAPLSSSSSSSGTCHRLDPETWSLVLRFGCQSERGVDVPTLFVPPAHDEHADDSSIMKTTTSDDESKEWTALSEGIRLRTNDSTRTSSTTTTSSTSSGATATTAEFGRMQVLVQVFLHHLDDLATLSDFELVWTELLQALTWHMSVHYEVALELLRNVVQVVSVSCDQPWIQSTVQAITAQYPDVALLPPYHSQPPPPSSE</sequence>
<dbReference type="PANTHER" id="PTHR10663:SF388">
    <property type="entry name" value="GOLGI-SPECIFIC BREFELDIN A-RESISTANCE GUANINE NUCLEOTIDE EXCHANGE FACTOR 1"/>
    <property type="match status" value="1"/>
</dbReference>
<dbReference type="GO" id="GO:0012505">
    <property type="term" value="C:endomembrane system"/>
    <property type="evidence" value="ECO:0007669"/>
    <property type="project" value="UniProtKB-ARBA"/>
</dbReference>
<gene>
    <name evidence="3" type="ORF">H257_09804</name>
</gene>
<dbReference type="GO" id="GO:0032012">
    <property type="term" value="P:regulation of ARF protein signal transduction"/>
    <property type="evidence" value="ECO:0007669"/>
    <property type="project" value="InterPro"/>
</dbReference>
<dbReference type="PANTHER" id="PTHR10663">
    <property type="entry name" value="GUANYL-NUCLEOTIDE EXCHANGE FACTOR"/>
    <property type="match status" value="1"/>
</dbReference>
<dbReference type="SMART" id="SM00222">
    <property type="entry name" value="Sec7"/>
    <property type="match status" value="1"/>
</dbReference>
<dbReference type="Gene3D" id="1.10.1000.11">
    <property type="entry name" value="Arf Nucleotide-binding Site Opener,domain 2"/>
    <property type="match status" value="1"/>
</dbReference>
<name>W4GAL9_APHAT</name>
<feature type="compositionally biased region" description="Polar residues" evidence="1">
    <location>
        <begin position="542"/>
        <end position="557"/>
    </location>
</feature>
<dbReference type="GO" id="GO:0016192">
    <property type="term" value="P:vesicle-mediated transport"/>
    <property type="evidence" value="ECO:0007669"/>
    <property type="project" value="UniProtKB-ARBA"/>
</dbReference>
<accession>W4GAL9</accession>
<dbReference type="SUPFAM" id="SSF48425">
    <property type="entry name" value="Sec7 domain"/>
    <property type="match status" value="1"/>
</dbReference>
<dbReference type="STRING" id="112090.W4GAL9"/>
<dbReference type="InterPro" id="IPR035999">
    <property type="entry name" value="Sec7_dom_sf"/>
</dbReference>
<dbReference type="Gene3D" id="1.10.220.20">
    <property type="match status" value="1"/>
</dbReference>
<dbReference type="RefSeq" id="XP_009834466.1">
    <property type="nucleotide sequence ID" value="XM_009836164.1"/>
</dbReference>
<dbReference type="GO" id="GO:0005737">
    <property type="term" value="C:cytoplasm"/>
    <property type="evidence" value="ECO:0007669"/>
    <property type="project" value="UniProtKB-ARBA"/>
</dbReference>
<evidence type="ECO:0000313" key="3">
    <source>
        <dbReference type="EMBL" id="ETV76341.1"/>
    </source>
</evidence>
<dbReference type="InterPro" id="IPR023394">
    <property type="entry name" value="Sec7_C_sf"/>
</dbReference>
<dbReference type="CDD" id="cd00171">
    <property type="entry name" value="Sec7"/>
    <property type="match status" value="1"/>
</dbReference>
<proteinExistence type="predicted"/>
<dbReference type="VEuPathDB" id="FungiDB:H257_09804"/>
<dbReference type="Pfam" id="PF01369">
    <property type="entry name" value="Sec7"/>
    <property type="match status" value="1"/>
</dbReference>
<feature type="region of interest" description="Disordered" evidence="1">
    <location>
        <begin position="1292"/>
        <end position="1313"/>
    </location>
</feature>
<reference evidence="3" key="1">
    <citation type="submission" date="2013-12" db="EMBL/GenBank/DDBJ databases">
        <title>The Genome Sequence of Aphanomyces astaci APO3.</title>
        <authorList>
            <consortium name="The Broad Institute Genomics Platform"/>
            <person name="Russ C."/>
            <person name="Tyler B."/>
            <person name="van West P."/>
            <person name="Dieguez-Uribeondo J."/>
            <person name="Young S.K."/>
            <person name="Zeng Q."/>
            <person name="Gargeya S."/>
            <person name="Fitzgerald M."/>
            <person name="Abouelleil A."/>
            <person name="Alvarado L."/>
            <person name="Chapman S.B."/>
            <person name="Gainer-Dewar J."/>
            <person name="Goldberg J."/>
            <person name="Griggs A."/>
            <person name="Gujja S."/>
            <person name="Hansen M."/>
            <person name="Howarth C."/>
            <person name="Imamovic A."/>
            <person name="Ireland A."/>
            <person name="Larimer J."/>
            <person name="McCowan C."/>
            <person name="Murphy C."/>
            <person name="Pearson M."/>
            <person name="Poon T.W."/>
            <person name="Priest M."/>
            <person name="Roberts A."/>
            <person name="Saif S."/>
            <person name="Shea T."/>
            <person name="Sykes S."/>
            <person name="Wortman J."/>
            <person name="Nusbaum C."/>
            <person name="Birren B."/>
        </authorList>
    </citation>
    <scope>NUCLEOTIDE SEQUENCE [LARGE SCALE GENOMIC DNA]</scope>
    <source>
        <strain evidence="3">APO3</strain>
    </source>
</reference>
<dbReference type="EMBL" id="KI913137">
    <property type="protein sequence ID" value="ETV76341.1"/>
    <property type="molecule type" value="Genomic_DNA"/>
</dbReference>
<evidence type="ECO:0000259" key="2">
    <source>
        <dbReference type="PROSITE" id="PS50190"/>
    </source>
</evidence>
<protein>
    <recommendedName>
        <fullName evidence="2">SEC7 domain-containing protein</fullName>
    </recommendedName>
</protein>
<organism evidence="3">
    <name type="scientific">Aphanomyces astaci</name>
    <name type="common">Crayfish plague agent</name>
    <dbReference type="NCBI Taxonomy" id="112090"/>
    <lineage>
        <taxon>Eukaryota</taxon>
        <taxon>Sar</taxon>
        <taxon>Stramenopiles</taxon>
        <taxon>Oomycota</taxon>
        <taxon>Saprolegniomycetes</taxon>
        <taxon>Saprolegniales</taxon>
        <taxon>Verrucalvaceae</taxon>
        <taxon>Aphanomyces</taxon>
    </lineage>
</organism>
<evidence type="ECO:0000256" key="1">
    <source>
        <dbReference type="SAM" id="MobiDB-lite"/>
    </source>
</evidence>
<dbReference type="OrthoDB" id="430364at2759"/>
<dbReference type="PROSITE" id="PS50190">
    <property type="entry name" value="SEC7"/>
    <property type="match status" value="1"/>
</dbReference>
<feature type="compositionally biased region" description="Low complexity" evidence="1">
    <location>
        <begin position="1328"/>
        <end position="1345"/>
    </location>
</feature>
<feature type="domain" description="SEC7" evidence="2">
    <location>
        <begin position="469"/>
        <end position="693"/>
    </location>
</feature>